<dbReference type="GeneID" id="66053824"/>
<feature type="region of interest" description="Disordered" evidence="1">
    <location>
        <begin position="1"/>
        <end position="31"/>
    </location>
</feature>
<dbReference type="KEGG" id="cre:CHLRE_06g294876v5"/>
<accession>A0A2K3DQJ7</accession>
<feature type="compositionally biased region" description="Basic and acidic residues" evidence="1">
    <location>
        <begin position="83"/>
        <end position="96"/>
    </location>
</feature>
<name>A0A2K3DQJ7_CHLRE</name>
<proteinExistence type="predicted"/>
<evidence type="ECO:0000313" key="3">
    <source>
        <dbReference type="Proteomes" id="UP000006906"/>
    </source>
</evidence>
<dbReference type="EMBL" id="CM008967">
    <property type="protein sequence ID" value="PNW82803.1"/>
    <property type="molecule type" value="Genomic_DNA"/>
</dbReference>
<organism evidence="2 3">
    <name type="scientific">Chlamydomonas reinhardtii</name>
    <name type="common">Chlamydomonas smithii</name>
    <dbReference type="NCBI Taxonomy" id="3055"/>
    <lineage>
        <taxon>Eukaryota</taxon>
        <taxon>Viridiplantae</taxon>
        <taxon>Chlorophyta</taxon>
        <taxon>core chlorophytes</taxon>
        <taxon>Chlorophyceae</taxon>
        <taxon>CS clade</taxon>
        <taxon>Chlamydomonadales</taxon>
        <taxon>Chlamydomonadaceae</taxon>
        <taxon>Chlamydomonas</taxon>
    </lineage>
</organism>
<dbReference type="Proteomes" id="UP000006906">
    <property type="component" value="Chromosome 6"/>
</dbReference>
<dbReference type="RefSeq" id="XP_042924192.1">
    <property type="nucleotide sequence ID" value="XM_043063486.1"/>
</dbReference>
<evidence type="ECO:0000313" key="2">
    <source>
        <dbReference type="EMBL" id="PNW82803.1"/>
    </source>
</evidence>
<dbReference type="AlphaFoldDB" id="A0A2K3DQJ7"/>
<dbReference type="InParanoid" id="A0A2K3DQJ7"/>
<keyword evidence="3" id="KW-1185">Reference proteome</keyword>
<dbReference type="Gramene" id="PNW82803">
    <property type="protein sequence ID" value="PNW82803"/>
    <property type="gene ID" value="CHLRE_06g294876v5"/>
</dbReference>
<protein>
    <submittedName>
        <fullName evidence="2">Uncharacterized protein</fullName>
    </submittedName>
</protein>
<reference evidence="2 3" key="1">
    <citation type="journal article" date="2007" name="Science">
        <title>The Chlamydomonas genome reveals the evolution of key animal and plant functions.</title>
        <authorList>
            <person name="Merchant S.S."/>
            <person name="Prochnik S.E."/>
            <person name="Vallon O."/>
            <person name="Harris E.H."/>
            <person name="Karpowicz S.J."/>
            <person name="Witman G.B."/>
            <person name="Terry A."/>
            <person name="Salamov A."/>
            <person name="Fritz-Laylin L.K."/>
            <person name="Marechal-Drouard L."/>
            <person name="Marshall W.F."/>
            <person name="Qu L.H."/>
            <person name="Nelson D.R."/>
            <person name="Sanderfoot A.A."/>
            <person name="Spalding M.H."/>
            <person name="Kapitonov V.V."/>
            <person name="Ren Q."/>
            <person name="Ferris P."/>
            <person name="Lindquist E."/>
            <person name="Shapiro H."/>
            <person name="Lucas S.M."/>
            <person name="Grimwood J."/>
            <person name="Schmutz J."/>
            <person name="Cardol P."/>
            <person name="Cerutti H."/>
            <person name="Chanfreau G."/>
            <person name="Chen C.L."/>
            <person name="Cognat V."/>
            <person name="Croft M.T."/>
            <person name="Dent R."/>
            <person name="Dutcher S."/>
            <person name="Fernandez E."/>
            <person name="Fukuzawa H."/>
            <person name="Gonzalez-Ballester D."/>
            <person name="Gonzalez-Halphen D."/>
            <person name="Hallmann A."/>
            <person name="Hanikenne M."/>
            <person name="Hippler M."/>
            <person name="Inwood W."/>
            <person name="Jabbari K."/>
            <person name="Kalanon M."/>
            <person name="Kuras R."/>
            <person name="Lefebvre P.A."/>
            <person name="Lemaire S.D."/>
            <person name="Lobanov A.V."/>
            <person name="Lohr M."/>
            <person name="Manuell A."/>
            <person name="Meier I."/>
            <person name="Mets L."/>
            <person name="Mittag M."/>
            <person name="Mittelmeier T."/>
            <person name="Moroney J.V."/>
            <person name="Moseley J."/>
            <person name="Napoli C."/>
            <person name="Nedelcu A.M."/>
            <person name="Niyogi K."/>
            <person name="Novoselov S.V."/>
            <person name="Paulsen I.T."/>
            <person name="Pazour G."/>
            <person name="Purton S."/>
            <person name="Ral J.P."/>
            <person name="Riano-Pachon D.M."/>
            <person name="Riekhof W."/>
            <person name="Rymarquis L."/>
            <person name="Schroda M."/>
            <person name="Stern D."/>
            <person name="Umen J."/>
            <person name="Willows R."/>
            <person name="Wilson N."/>
            <person name="Zimmer S.L."/>
            <person name="Allmer J."/>
            <person name="Balk J."/>
            <person name="Bisova K."/>
            <person name="Chen C.J."/>
            <person name="Elias M."/>
            <person name="Gendler K."/>
            <person name="Hauser C."/>
            <person name="Lamb M.R."/>
            <person name="Ledford H."/>
            <person name="Long J.C."/>
            <person name="Minagawa J."/>
            <person name="Page M.D."/>
            <person name="Pan J."/>
            <person name="Pootakham W."/>
            <person name="Roje S."/>
            <person name="Rose A."/>
            <person name="Stahlberg E."/>
            <person name="Terauchi A.M."/>
            <person name="Yang P."/>
            <person name="Ball S."/>
            <person name="Bowler C."/>
            <person name="Dieckmann C.L."/>
            <person name="Gladyshev V.N."/>
            <person name="Green P."/>
            <person name="Jorgensen R."/>
            <person name="Mayfield S."/>
            <person name="Mueller-Roeber B."/>
            <person name="Rajamani S."/>
            <person name="Sayre R.T."/>
            <person name="Brokstein P."/>
            <person name="Dubchak I."/>
            <person name="Goodstein D."/>
            <person name="Hornick L."/>
            <person name="Huang Y.W."/>
            <person name="Jhaveri J."/>
            <person name="Luo Y."/>
            <person name="Martinez D."/>
            <person name="Ngau W.C."/>
            <person name="Otillar B."/>
            <person name="Poliakov A."/>
            <person name="Porter A."/>
            <person name="Szajkowski L."/>
            <person name="Werner G."/>
            <person name="Zhou K."/>
            <person name="Grigoriev I.V."/>
            <person name="Rokhsar D.S."/>
            <person name="Grossman A.R."/>
        </authorList>
    </citation>
    <scope>NUCLEOTIDE SEQUENCE [LARGE SCALE GENOMIC DNA]</scope>
    <source>
        <strain evidence="3">CC-503</strain>
    </source>
</reference>
<feature type="compositionally biased region" description="Low complexity" evidence="1">
    <location>
        <begin position="16"/>
        <end position="25"/>
    </location>
</feature>
<evidence type="ECO:0000256" key="1">
    <source>
        <dbReference type="SAM" id="MobiDB-lite"/>
    </source>
</evidence>
<gene>
    <name evidence="2" type="ORF">CHLRE_06g294876v5</name>
</gene>
<feature type="compositionally biased region" description="Low complexity" evidence="1">
    <location>
        <begin position="57"/>
        <end position="66"/>
    </location>
</feature>
<sequence length="106" mass="11647">MASIHPHAARKLIASGRWRPGGPCFPRRPPAHTTRLLLENDLAFQVQQAWAARNSGQPLSPQQQLLVENQPSWHQRSASKGGTEARDRRNCARDPDGGGVPPRSGK</sequence>
<feature type="region of interest" description="Disordered" evidence="1">
    <location>
        <begin position="53"/>
        <end position="106"/>
    </location>
</feature>
<feature type="compositionally biased region" description="Polar residues" evidence="1">
    <location>
        <begin position="67"/>
        <end position="80"/>
    </location>
</feature>